<dbReference type="PANTHER" id="PTHR22726:SF18">
    <property type="entry name" value="PEPTIDASE M48 DOMAIN-CONTAINING PROTEIN"/>
    <property type="match status" value="1"/>
</dbReference>
<evidence type="ECO:0000256" key="6">
    <source>
        <dbReference type="ARBA" id="ARBA00023049"/>
    </source>
</evidence>
<evidence type="ECO:0000259" key="8">
    <source>
        <dbReference type="Pfam" id="PF01435"/>
    </source>
</evidence>
<dbReference type="AlphaFoldDB" id="A0A4Q1BHB3"/>
<dbReference type="InParanoid" id="A0A4Q1BHB3"/>
<keyword evidence="7" id="KW-0472">Membrane</keyword>
<feature type="transmembrane region" description="Helical" evidence="7">
    <location>
        <begin position="135"/>
        <end position="154"/>
    </location>
</feature>
<comment type="caution">
    <text evidence="9">The sequence shown here is derived from an EMBL/GenBank/DDBJ whole genome shotgun (WGS) entry which is preliminary data.</text>
</comment>
<dbReference type="Proteomes" id="UP000289152">
    <property type="component" value="Unassembled WGS sequence"/>
</dbReference>
<keyword evidence="2" id="KW-0645">Protease</keyword>
<dbReference type="VEuPathDB" id="FungiDB:TREMEDRAFT_25120"/>
<dbReference type="PANTHER" id="PTHR22726">
    <property type="entry name" value="METALLOENDOPEPTIDASE OMA1"/>
    <property type="match status" value="1"/>
</dbReference>
<dbReference type="GO" id="GO:0004222">
    <property type="term" value="F:metalloendopeptidase activity"/>
    <property type="evidence" value="ECO:0007669"/>
    <property type="project" value="InterPro"/>
</dbReference>
<name>A0A4Q1BHB3_TREME</name>
<gene>
    <name evidence="9" type="ORF">M231_05746</name>
</gene>
<dbReference type="InterPro" id="IPR001915">
    <property type="entry name" value="Peptidase_M48"/>
</dbReference>
<dbReference type="STRING" id="5217.A0A4Q1BHB3"/>
<dbReference type="CDD" id="cd07331">
    <property type="entry name" value="M48C_Oma1_like"/>
    <property type="match status" value="1"/>
</dbReference>
<dbReference type="GO" id="GO:0046872">
    <property type="term" value="F:metal ion binding"/>
    <property type="evidence" value="ECO:0007669"/>
    <property type="project" value="UniProtKB-KW"/>
</dbReference>
<evidence type="ECO:0000256" key="2">
    <source>
        <dbReference type="ARBA" id="ARBA00022670"/>
    </source>
</evidence>
<keyword evidence="4" id="KW-0378">Hydrolase</keyword>
<dbReference type="EMBL" id="SDIL01000081">
    <property type="protein sequence ID" value="RXK36982.1"/>
    <property type="molecule type" value="Genomic_DNA"/>
</dbReference>
<accession>A0A4Q1BHB3</accession>
<evidence type="ECO:0000313" key="9">
    <source>
        <dbReference type="EMBL" id="RXK36982.1"/>
    </source>
</evidence>
<dbReference type="GO" id="GO:0034982">
    <property type="term" value="P:mitochondrial protein processing"/>
    <property type="evidence" value="ECO:0007669"/>
    <property type="project" value="TreeGrafter"/>
</dbReference>
<evidence type="ECO:0000256" key="5">
    <source>
        <dbReference type="ARBA" id="ARBA00022833"/>
    </source>
</evidence>
<sequence length="484" mass="55131">MKRSLLSHLSRLRIGTIRYPPIRYQLYLPTWSTRSSTISYSTRISTSSTSSINIPFKGRQNGSYFLLAQRAISLSARQSISQGKRSFHPSHRNQDVFFIAFPALKSGLLSLTRFSLLFLPFIFRYKLWKRYRRTSYLLIQIPVFAVCIVLALGLDQSPRTGRWRLLLLSEGEEMAWSRRKHTEVLNSDGRFLLPPADPQSKRVSRITSRLVTALEEQDHHVVCGATWPPRSQELARVINERDQEKKYEPSGTAHSSFMPWRPDTSNPLKRLESADWNVYLVDLPQIQAFALPSKDIFVYTGLLNTLPEDDSMLAAVLAHEIAHVAERHSVENLGFLQAAAVAFDVLRGISFALTISFPIITDTAGVFINWLNDVVATRAYSRKLEEEADSVGLHLMARAGYDPRGALDLWELFQCVERDAQAGKPLSGIENRFVLLRTHPTSEERWKALDKEMSEAVKIWEERRRSKIGSSKSIVETDKVIVES</sequence>
<keyword evidence="5" id="KW-0862">Zinc</keyword>
<dbReference type="InterPro" id="IPR051156">
    <property type="entry name" value="Mito/Outer_Membr_Metalloprot"/>
</dbReference>
<feature type="domain" description="Peptidase M48" evidence="8">
    <location>
        <begin position="273"/>
        <end position="452"/>
    </location>
</feature>
<evidence type="ECO:0000313" key="10">
    <source>
        <dbReference type="Proteomes" id="UP000289152"/>
    </source>
</evidence>
<comment type="cofactor">
    <cofactor evidence="1">
        <name>Zn(2+)</name>
        <dbReference type="ChEBI" id="CHEBI:29105"/>
    </cofactor>
</comment>
<keyword evidence="7" id="KW-0812">Transmembrane</keyword>
<keyword evidence="3" id="KW-0479">Metal-binding</keyword>
<organism evidence="9 10">
    <name type="scientific">Tremella mesenterica</name>
    <name type="common">Jelly fungus</name>
    <dbReference type="NCBI Taxonomy" id="5217"/>
    <lineage>
        <taxon>Eukaryota</taxon>
        <taxon>Fungi</taxon>
        <taxon>Dikarya</taxon>
        <taxon>Basidiomycota</taxon>
        <taxon>Agaricomycotina</taxon>
        <taxon>Tremellomycetes</taxon>
        <taxon>Tremellales</taxon>
        <taxon>Tremellaceae</taxon>
        <taxon>Tremella</taxon>
    </lineage>
</organism>
<dbReference type="Gene3D" id="3.30.2010.10">
    <property type="entry name" value="Metalloproteases ('zincins'), catalytic domain"/>
    <property type="match status" value="1"/>
</dbReference>
<evidence type="ECO:0000256" key="1">
    <source>
        <dbReference type="ARBA" id="ARBA00001947"/>
    </source>
</evidence>
<keyword evidence="10" id="KW-1185">Reference proteome</keyword>
<dbReference type="Pfam" id="PF01435">
    <property type="entry name" value="Peptidase_M48"/>
    <property type="match status" value="1"/>
</dbReference>
<evidence type="ECO:0000256" key="7">
    <source>
        <dbReference type="SAM" id="Phobius"/>
    </source>
</evidence>
<evidence type="ECO:0000256" key="4">
    <source>
        <dbReference type="ARBA" id="ARBA00022801"/>
    </source>
</evidence>
<dbReference type="GO" id="GO:0005743">
    <property type="term" value="C:mitochondrial inner membrane"/>
    <property type="evidence" value="ECO:0007669"/>
    <property type="project" value="TreeGrafter"/>
</dbReference>
<proteinExistence type="predicted"/>
<dbReference type="OrthoDB" id="7464992at2759"/>
<reference evidence="9 10" key="1">
    <citation type="submission" date="2016-06" db="EMBL/GenBank/DDBJ databases">
        <title>Evolution of pathogenesis and genome organization in the Tremellales.</title>
        <authorList>
            <person name="Cuomo C."/>
            <person name="Litvintseva A."/>
            <person name="Heitman J."/>
            <person name="Chen Y."/>
            <person name="Sun S."/>
            <person name="Springer D."/>
            <person name="Dromer F."/>
            <person name="Young S."/>
            <person name="Zeng Q."/>
            <person name="Chapman S."/>
            <person name="Gujja S."/>
            <person name="Saif S."/>
            <person name="Birren B."/>
        </authorList>
    </citation>
    <scope>NUCLEOTIDE SEQUENCE [LARGE SCALE GENOMIC DNA]</scope>
    <source>
        <strain evidence="9 10">ATCC 28783</strain>
    </source>
</reference>
<protein>
    <submittedName>
        <fullName evidence="9">Metalloendopeptidase</fullName>
    </submittedName>
</protein>
<keyword evidence="6" id="KW-0482">Metalloprotease</keyword>
<dbReference type="GO" id="GO:0006515">
    <property type="term" value="P:protein quality control for misfolded or incompletely synthesized proteins"/>
    <property type="evidence" value="ECO:0007669"/>
    <property type="project" value="TreeGrafter"/>
</dbReference>
<keyword evidence="7" id="KW-1133">Transmembrane helix</keyword>
<feature type="transmembrane region" description="Helical" evidence="7">
    <location>
        <begin position="96"/>
        <end position="123"/>
    </location>
</feature>
<evidence type="ECO:0000256" key="3">
    <source>
        <dbReference type="ARBA" id="ARBA00022723"/>
    </source>
</evidence>